<dbReference type="EC" id="2.7.1.24" evidence="3 4"/>
<comment type="function">
    <text evidence="3">Catalyzes the phosphorylation of the 3'-hydroxyl group of dephosphocoenzyme A to form coenzyme A.</text>
</comment>
<dbReference type="EMBL" id="JAMPLM010000007">
    <property type="protein sequence ID" value="MEP1058805.1"/>
    <property type="molecule type" value="Genomic_DNA"/>
</dbReference>
<evidence type="ECO:0000256" key="2">
    <source>
        <dbReference type="ARBA" id="ARBA00022840"/>
    </source>
</evidence>
<feature type="binding site" evidence="3">
    <location>
        <begin position="22"/>
        <end position="27"/>
    </location>
    <ligand>
        <name>ATP</name>
        <dbReference type="ChEBI" id="CHEBI:30616"/>
    </ligand>
</feature>
<dbReference type="Pfam" id="PF01121">
    <property type="entry name" value="CoaE"/>
    <property type="match status" value="1"/>
</dbReference>
<evidence type="ECO:0000313" key="5">
    <source>
        <dbReference type="EMBL" id="MEP1058805.1"/>
    </source>
</evidence>
<keyword evidence="3" id="KW-0963">Cytoplasm</keyword>
<comment type="pathway">
    <text evidence="3">Cofactor biosynthesis; coenzyme A biosynthesis; CoA from (R)-pantothenate: step 5/5.</text>
</comment>
<dbReference type="InterPro" id="IPR001977">
    <property type="entry name" value="Depp_CoAkinase"/>
</dbReference>
<comment type="catalytic activity">
    <reaction evidence="3">
        <text>3'-dephospho-CoA + ATP = ADP + CoA + H(+)</text>
        <dbReference type="Rhea" id="RHEA:18245"/>
        <dbReference type="ChEBI" id="CHEBI:15378"/>
        <dbReference type="ChEBI" id="CHEBI:30616"/>
        <dbReference type="ChEBI" id="CHEBI:57287"/>
        <dbReference type="ChEBI" id="CHEBI:57328"/>
        <dbReference type="ChEBI" id="CHEBI:456216"/>
        <dbReference type="EC" id="2.7.1.24"/>
    </reaction>
</comment>
<dbReference type="PANTHER" id="PTHR10695">
    <property type="entry name" value="DEPHOSPHO-COA KINASE-RELATED"/>
    <property type="match status" value="1"/>
</dbReference>
<evidence type="ECO:0000256" key="1">
    <source>
        <dbReference type="ARBA" id="ARBA00022741"/>
    </source>
</evidence>
<keyword evidence="2 3" id="KW-0067">ATP-binding</keyword>
<dbReference type="Proteomes" id="UP001476950">
    <property type="component" value="Unassembled WGS sequence"/>
</dbReference>
<keyword evidence="3 5" id="KW-0418">Kinase</keyword>
<keyword evidence="6" id="KW-1185">Reference proteome</keyword>
<evidence type="ECO:0000256" key="4">
    <source>
        <dbReference type="NCBIfam" id="TIGR00152"/>
    </source>
</evidence>
<sequence>MNTHSNQAHPPQRIIGLAGGIGMGKTTVSNYLATVHQLPVLDADIYSREAVAPGSPVLGEVVERYGSGLLLPDKTLDRHRLGDIIFSSPPERLWLEQRIHPYVRDRLVAGMHTLSTEIPPHPTIVLVIPLLFEARMTDLVTETWVVRCPPAQQLERLMQRDHLSLQQARARIDSQMSIQKKATYADLVLDNTSTLEHLFQQVDAGLAQIPVRLTVPRG</sequence>
<dbReference type="SUPFAM" id="SSF52540">
    <property type="entry name" value="P-loop containing nucleoside triphosphate hydrolases"/>
    <property type="match status" value="1"/>
</dbReference>
<dbReference type="PROSITE" id="PS51219">
    <property type="entry name" value="DPCK"/>
    <property type="match status" value="1"/>
</dbReference>
<dbReference type="GO" id="GO:0004140">
    <property type="term" value="F:dephospho-CoA kinase activity"/>
    <property type="evidence" value="ECO:0007669"/>
    <property type="project" value="UniProtKB-EC"/>
</dbReference>
<evidence type="ECO:0000313" key="6">
    <source>
        <dbReference type="Proteomes" id="UP001476950"/>
    </source>
</evidence>
<protein>
    <recommendedName>
        <fullName evidence="3 4">Dephospho-CoA kinase</fullName>
        <ecNumber evidence="3 4">2.7.1.24</ecNumber>
    </recommendedName>
    <alternativeName>
        <fullName evidence="3">Dephosphocoenzyme A kinase</fullName>
    </alternativeName>
</protein>
<name>A0ABV0KI01_9CYAN</name>
<reference evidence="5 6" key="1">
    <citation type="submission" date="2022-04" db="EMBL/GenBank/DDBJ databases">
        <title>Positive selection, recombination, and allopatry shape intraspecific diversity of widespread and dominant cyanobacteria.</title>
        <authorList>
            <person name="Wei J."/>
            <person name="Shu W."/>
            <person name="Hu C."/>
        </authorList>
    </citation>
    <scope>NUCLEOTIDE SEQUENCE [LARGE SCALE GENOMIC DNA]</scope>
    <source>
        <strain evidence="5 6">AS-A4</strain>
    </source>
</reference>
<dbReference type="Gene3D" id="3.40.50.300">
    <property type="entry name" value="P-loop containing nucleotide triphosphate hydrolases"/>
    <property type="match status" value="1"/>
</dbReference>
<dbReference type="CDD" id="cd02022">
    <property type="entry name" value="DPCK"/>
    <property type="match status" value="1"/>
</dbReference>
<dbReference type="RefSeq" id="WP_190448138.1">
    <property type="nucleotide sequence ID" value="NZ_JAMPLM010000007.1"/>
</dbReference>
<accession>A0ABV0KI01</accession>
<comment type="caution">
    <text evidence="5">The sequence shown here is derived from an EMBL/GenBank/DDBJ whole genome shotgun (WGS) entry which is preliminary data.</text>
</comment>
<dbReference type="PANTHER" id="PTHR10695:SF46">
    <property type="entry name" value="BIFUNCTIONAL COENZYME A SYNTHASE-RELATED"/>
    <property type="match status" value="1"/>
</dbReference>
<gene>
    <name evidence="3 5" type="primary">coaE</name>
    <name evidence="5" type="ORF">NDI38_10190</name>
</gene>
<comment type="subcellular location">
    <subcellularLocation>
        <location evidence="3">Cytoplasm</location>
    </subcellularLocation>
</comment>
<evidence type="ECO:0000256" key="3">
    <source>
        <dbReference type="HAMAP-Rule" id="MF_00376"/>
    </source>
</evidence>
<keyword evidence="3" id="KW-0173">Coenzyme A biosynthesis</keyword>
<keyword evidence="1 3" id="KW-0547">Nucleotide-binding</keyword>
<dbReference type="NCBIfam" id="TIGR00152">
    <property type="entry name" value="dephospho-CoA kinase"/>
    <property type="match status" value="1"/>
</dbReference>
<keyword evidence="3 5" id="KW-0808">Transferase</keyword>
<organism evidence="5 6">
    <name type="scientific">Stenomitos frigidus AS-A4</name>
    <dbReference type="NCBI Taxonomy" id="2933935"/>
    <lineage>
        <taxon>Bacteria</taxon>
        <taxon>Bacillati</taxon>
        <taxon>Cyanobacteriota</taxon>
        <taxon>Cyanophyceae</taxon>
        <taxon>Leptolyngbyales</taxon>
        <taxon>Leptolyngbyaceae</taxon>
        <taxon>Stenomitos</taxon>
    </lineage>
</organism>
<comment type="similarity">
    <text evidence="3">Belongs to the CoaE family.</text>
</comment>
<dbReference type="HAMAP" id="MF_00376">
    <property type="entry name" value="Dephospho_CoA_kinase"/>
    <property type="match status" value="1"/>
</dbReference>
<dbReference type="InterPro" id="IPR027417">
    <property type="entry name" value="P-loop_NTPase"/>
</dbReference>
<proteinExistence type="inferred from homology"/>